<dbReference type="Proteomes" id="UP001234495">
    <property type="component" value="Unassembled WGS sequence"/>
</dbReference>
<comment type="caution">
    <text evidence="1">The sequence shown here is derived from an EMBL/GenBank/DDBJ whole genome shotgun (WGS) entry which is preliminary data.</text>
</comment>
<organism evidence="1 2">
    <name type="scientific">Metabacillus malikii</name>
    <dbReference type="NCBI Taxonomy" id="1504265"/>
    <lineage>
        <taxon>Bacteria</taxon>
        <taxon>Bacillati</taxon>
        <taxon>Bacillota</taxon>
        <taxon>Bacilli</taxon>
        <taxon>Bacillales</taxon>
        <taxon>Bacillaceae</taxon>
        <taxon>Metabacillus</taxon>
    </lineage>
</organism>
<dbReference type="EMBL" id="JAUSUD010000053">
    <property type="protein sequence ID" value="MDQ0233645.1"/>
    <property type="molecule type" value="Genomic_DNA"/>
</dbReference>
<proteinExistence type="predicted"/>
<dbReference type="NCBIfam" id="NF005679">
    <property type="entry name" value="PRK07475.1"/>
    <property type="match status" value="1"/>
</dbReference>
<evidence type="ECO:0000313" key="2">
    <source>
        <dbReference type="Proteomes" id="UP001234495"/>
    </source>
</evidence>
<gene>
    <name evidence="1" type="ORF">J2S19_005000</name>
</gene>
<reference evidence="1 2" key="1">
    <citation type="submission" date="2023-07" db="EMBL/GenBank/DDBJ databases">
        <title>Genomic Encyclopedia of Type Strains, Phase IV (KMG-IV): sequencing the most valuable type-strain genomes for metagenomic binning, comparative biology and taxonomic classification.</title>
        <authorList>
            <person name="Goeker M."/>
        </authorList>
    </citation>
    <scope>NUCLEOTIDE SEQUENCE [LARGE SCALE GENOMIC DNA]</scope>
    <source>
        <strain evidence="1 2">DSM 29005</strain>
    </source>
</reference>
<protein>
    <recommendedName>
        <fullName evidence="3">Aspartate/glutamate racemase family protein</fullName>
    </recommendedName>
</protein>
<accession>A0ABT9ZR09</accession>
<dbReference type="RefSeq" id="WP_307347289.1">
    <property type="nucleotide sequence ID" value="NZ_JAUSUD010000053.1"/>
</dbReference>
<keyword evidence="2" id="KW-1185">Reference proteome</keyword>
<name>A0ABT9ZR09_9BACI</name>
<evidence type="ECO:0000313" key="1">
    <source>
        <dbReference type="EMBL" id="MDQ0233645.1"/>
    </source>
</evidence>
<evidence type="ECO:0008006" key="3">
    <source>
        <dbReference type="Google" id="ProtNLM"/>
    </source>
</evidence>
<sequence length="255" mass="28216">MKYGYIGPGIDIGQLAQKKGRYVTGFSVGILYLDESHYPVIPGNVANYSTFPFPVHYKVVPGCTGQRLLNGDLTLEKEIIWAAKQLQSEGAKVISSSCGFFGNFQVQTARSLEIPVFLSSLVQLPMIQVGLKPEQKIGILTAYEQGLTDYLLESCGFFNRSSLIIGDLSKGEEFSAINNGKGSFHNEKLRDEVVQKAVEITEAHPEIGAILLECSDLPPYAYDIQQAVQLPVYDFISLINWAHHANSQKPYYGFI</sequence>